<accession>A0ABW5SE82</accession>
<dbReference type="CDD" id="cd03677">
    <property type="entry name" value="MM_CoA_mutase_beta"/>
    <property type="match status" value="1"/>
</dbReference>
<proteinExistence type="predicted"/>
<evidence type="ECO:0000313" key="3">
    <source>
        <dbReference type="Proteomes" id="UP001597357"/>
    </source>
</evidence>
<dbReference type="Proteomes" id="UP001597357">
    <property type="component" value="Unassembled WGS sequence"/>
</dbReference>
<dbReference type="InterPro" id="IPR006099">
    <property type="entry name" value="MeMalonylCoA_mutase_a/b_cat"/>
</dbReference>
<protein>
    <submittedName>
        <fullName evidence="2">Methylmalonyl-CoA mutase subunit beta</fullName>
    </submittedName>
</protein>
<evidence type="ECO:0000259" key="1">
    <source>
        <dbReference type="Pfam" id="PF01642"/>
    </source>
</evidence>
<organism evidence="2 3">
    <name type="scientific">Mesonia sediminis</name>
    <dbReference type="NCBI Taxonomy" id="1703946"/>
    <lineage>
        <taxon>Bacteria</taxon>
        <taxon>Pseudomonadati</taxon>
        <taxon>Bacteroidota</taxon>
        <taxon>Flavobacteriia</taxon>
        <taxon>Flavobacteriales</taxon>
        <taxon>Flavobacteriaceae</taxon>
        <taxon>Mesonia</taxon>
    </lineage>
</organism>
<name>A0ABW5SE82_9FLAO</name>
<dbReference type="SUPFAM" id="SSF51703">
    <property type="entry name" value="Cobalamin (vitamin B12)-dependent enzymes"/>
    <property type="match status" value="1"/>
</dbReference>
<dbReference type="PANTHER" id="PTHR48101:SF1">
    <property type="entry name" value="METHYLMALONYL-COA MUTASE, LARGE SUBUNIT"/>
    <property type="match status" value="1"/>
</dbReference>
<dbReference type="EMBL" id="JBHULZ010000023">
    <property type="protein sequence ID" value="MFD2697454.1"/>
    <property type="molecule type" value="Genomic_DNA"/>
</dbReference>
<keyword evidence="3" id="KW-1185">Reference proteome</keyword>
<sequence length="460" mass="52923">MSKNNTTLLADFNSVSAKEWKTKIQADLKGEDYNNLIFQDRNGIDIKPFYHQEETEIGYMPKSPKNWLITESFEISANTNIDDVLEVLEKGTQALWLKFKQNSPNPIAFVEALYSKNIPVYLDFEYQKEEEINTLIEFLSGKNHQFSIGIDCIGHLASTGNWHQNLRKDFEDLNWLIKAQGTFPIFLSIRTEIYENAGTNHIQQVAYAMAHVNEYLNHLSVHFPEKSKNFKPLFHVSIGGNYFAEIAKLKALRIIYSEIAEAYEIPQDIEILAFPSLRNKTLYDYNVNMLRTTTEGMSAILGGANWVANTAYDSVFHHDNNFGRRIARNQLLVLKNESYFDKVSNPVDGSYYLESLTQQISEKALSIFKSIEQAGGFITALTDGTIQRKIEEVAQEELKSFEQKEKILVGTNKYLNLDDKMKNELEKTPFLEKFPRKTLIKPIIQKRLAEGIENERLTNE</sequence>
<dbReference type="Pfam" id="PF01642">
    <property type="entry name" value="MM_CoA_mutase"/>
    <property type="match status" value="1"/>
</dbReference>
<evidence type="ECO:0000313" key="2">
    <source>
        <dbReference type="EMBL" id="MFD2697454.1"/>
    </source>
</evidence>
<gene>
    <name evidence="2" type="ORF">ACFSQ0_05585</name>
</gene>
<dbReference type="InterPro" id="IPR016176">
    <property type="entry name" value="Cbl-dep_enz_cat"/>
</dbReference>
<feature type="domain" description="Methylmalonyl-CoA mutase alpha/beta chain catalytic" evidence="1">
    <location>
        <begin position="187"/>
        <end position="426"/>
    </location>
</feature>
<dbReference type="RefSeq" id="WP_379045331.1">
    <property type="nucleotide sequence ID" value="NZ_JBHULZ010000023.1"/>
</dbReference>
<reference evidence="3" key="1">
    <citation type="journal article" date="2019" name="Int. J. Syst. Evol. Microbiol.">
        <title>The Global Catalogue of Microorganisms (GCM) 10K type strain sequencing project: providing services to taxonomists for standard genome sequencing and annotation.</title>
        <authorList>
            <consortium name="The Broad Institute Genomics Platform"/>
            <consortium name="The Broad Institute Genome Sequencing Center for Infectious Disease"/>
            <person name="Wu L."/>
            <person name="Ma J."/>
        </authorList>
    </citation>
    <scope>NUCLEOTIDE SEQUENCE [LARGE SCALE GENOMIC DNA]</scope>
    <source>
        <strain evidence="3">KCTC 42255</strain>
    </source>
</reference>
<dbReference type="PANTHER" id="PTHR48101">
    <property type="entry name" value="METHYLMALONYL-COA MUTASE, MITOCHONDRIAL-RELATED"/>
    <property type="match status" value="1"/>
</dbReference>
<dbReference type="Gene3D" id="3.20.20.240">
    <property type="entry name" value="Methylmalonyl-CoA mutase"/>
    <property type="match status" value="1"/>
</dbReference>
<comment type="caution">
    <text evidence="2">The sequence shown here is derived from an EMBL/GenBank/DDBJ whole genome shotgun (WGS) entry which is preliminary data.</text>
</comment>